<proteinExistence type="inferred from homology"/>
<dbReference type="Gene3D" id="3.40.30.50">
    <property type="entry name" value="Sep15/SelM thioredoxin-like domain, active-site redox motif"/>
    <property type="match status" value="1"/>
</dbReference>
<sequence length="141" mass="15928">MISERRKIIPFSFIILLISLVVCTGVAPPKSGDSSLSCHDLGYTEALLCSTCADFEEFVGDNEFIDECKRCCSKESQNSAFPHIKEFIDKKSGDYKKLSVRYESGSNPKLVLKDNEGKEETLSIDSWKTENLEEYLKENNL</sequence>
<dbReference type="Pfam" id="PF08806">
    <property type="entry name" value="Sep15_SelM"/>
    <property type="match status" value="1"/>
</dbReference>
<dbReference type="OrthoDB" id="19100at2759"/>
<evidence type="ECO:0000259" key="8">
    <source>
        <dbReference type="Pfam" id="PF08806"/>
    </source>
</evidence>
<dbReference type="PANTHER" id="PTHR13077:SF6">
    <property type="entry name" value="SELENOPROTEIN F"/>
    <property type="match status" value="1"/>
</dbReference>
<comment type="similarity">
    <text evidence="2">Belongs to the selenoprotein M/F family.</text>
</comment>
<dbReference type="FunCoup" id="A0A151ZJJ4">
    <property type="interactions" value="21"/>
</dbReference>
<evidence type="ECO:0000256" key="2">
    <source>
        <dbReference type="ARBA" id="ARBA00005742"/>
    </source>
</evidence>
<evidence type="ECO:0000313" key="9">
    <source>
        <dbReference type="EMBL" id="KYQ94126.1"/>
    </source>
</evidence>
<feature type="domain" description="Selenoprotein F/M" evidence="8">
    <location>
        <begin position="77"/>
        <end position="138"/>
    </location>
</feature>
<organism evidence="9 10">
    <name type="scientific">Tieghemostelium lacteum</name>
    <name type="common">Slime mold</name>
    <name type="synonym">Dictyostelium lacteum</name>
    <dbReference type="NCBI Taxonomy" id="361077"/>
    <lineage>
        <taxon>Eukaryota</taxon>
        <taxon>Amoebozoa</taxon>
        <taxon>Evosea</taxon>
        <taxon>Eumycetozoa</taxon>
        <taxon>Dictyostelia</taxon>
        <taxon>Dictyosteliales</taxon>
        <taxon>Raperosteliaceae</taxon>
        <taxon>Tieghemostelium</taxon>
    </lineage>
</organism>
<feature type="chain" id="PRO_5007593360" description="Selenoprotein F" evidence="7">
    <location>
        <begin position="26"/>
        <end position="141"/>
    </location>
</feature>
<name>A0A151ZJJ4_TIELA</name>
<evidence type="ECO:0000256" key="1">
    <source>
        <dbReference type="ARBA" id="ARBA00004319"/>
    </source>
</evidence>
<reference evidence="9 10" key="1">
    <citation type="submission" date="2015-12" db="EMBL/GenBank/DDBJ databases">
        <title>Dictyostelia acquired genes for synthesis and detection of signals that induce cell-type specialization by lateral gene transfer from prokaryotes.</title>
        <authorList>
            <person name="Gloeckner G."/>
            <person name="Schaap P."/>
        </authorList>
    </citation>
    <scope>NUCLEOTIDE SEQUENCE [LARGE SCALE GENOMIC DNA]</scope>
    <source>
        <strain evidence="9 10">TK</strain>
    </source>
</reference>
<dbReference type="SUPFAM" id="SSF52833">
    <property type="entry name" value="Thioredoxin-like"/>
    <property type="match status" value="1"/>
</dbReference>
<dbReference type="InterPro" id="IPR039992">
    <property type="entry name" value="Sep15_SelM"/>
</dbReference>
<evidence type="ECO:0000256" key="4">
    <source>
        <dbReference type="ARBA" id="ARBA00022824"/>
    </source>
</evidence>
<evidence type="ECO:0000256" key="5">
    <source>
        <dbReference type="ARBA" id="ARBA00022933"/>
    </source>
</evidence>
<dbReference type="EMBL" id="LODT01000022">
    <property type="protein sequence ID" value="KYQ94126.1"/>
    <property type="molecule type" value="Genomic_DNA"/>
</dbReference>
<dbReference type="InParanoid" id="A0A151ZJJ4"/>
<dbReference type="STRING" id="361077.A0A151ZJJ4"/>
<comment type="caution">
    <text evidence="9">The sequence shown here is derived from an EMBL/GenBank/DDBJ whole genome shotgun (WGS) entry which is preliminary data.</text>
</comment>
<evidence type="ECO:0000256" key="6">
    <source>
        <dbReference type="ARBA" id="ARBA00040775"/>
    </source>
</evidence>
<dbReference type="GO" id="GO:0005788">
    <property type="term" value="C:endoplasmic reticulum lumen"/>
    <property type="evidence" value="ECO:0007669"/>
    <property type="project" value="UniProtKB-SubCell"/>
</dbReference>
<keyword evidence="3 7" id="KW-0732">Signal</keyword>
<comment type="subcellular location">
    <subcellularLocation>
        <location evidence="1">Endoplasmic reticulum lumen</location>
    </subcellularLocation>
</comment>
<dbReference type="InterPro" id="IPR036249">
    <property type="entry name" value="Thioredoxin-like_sf"/>
</dbReference>
<keyword evidence="4" id="KW-0256">Endoplasmic reticulum</keyword>
<evidence type="ECO:0000256" key="3">
    <source>
        <dbReference type="ARBA" id="ARBA00022729"/>
    </source>
</evidence>
<evidence type="ECO:0000256" key="7">
    <source>
        <dbReference type="SAM" id="SignalP"/>
    </source>
</evidence>
<dbReference type="GO" id="GO:0016491">
    <property type="term" value="F:oxidoreductase activity"/>
    <property type="evidence" value="ECO:0007669"/>
    <property type="project" value="TreeGrafter"/>
</dbReference>
<dbReference type="AlphaFoldDB" id="A0A151ZJJ4"/>
<keyword evidence="10" id="KW-1185">Reference proteome</keyword>
<dbReference type="OMA" id="IKPHCKQ"/>
<keyword evidence="5" id="KW-0712">Selenocysteine</keyword>
<protein>
    <recommendedName>
        <fullName evidence="6">Selenoprotein F</fullName>
    </recommendedName>
</protein>
<dbReference type="InterPro" id="IPR014912">
    <property type="entry name" value="Sep15_SelM_dom"/>
</dbReference>
<dbReference type="PANTHER" id="PTHR13077">
    <property type="entry name" value="SELENOPROTEIN F"/>
    <property type="match status" value="1"/>
</dbReference>
<gene>
    <name evidence="9" type="ORF">DLAC_04407</name>
</gene>
<accession>A0A151ZJJ4</accession>
<dbReference type="InterPro" id="IPR038219">
    <property type="entry name" value="Sep15/SelM_sf"/>
</dbReference>
<evidence type="ECO:0000313" key="10">
    <source>
        <dbReference type="Proteomes" id="UP000076078"/>
    </source>
</evidence>
<dbReference type="Proteomes" id="UP000076078">
    <property type="component" value="Unassembled WGS sequence"/>
</dbReference>
<feature type="signal peptide" evidence="7">
    <location>
        <begin position="1"/>
        <end position="25"/>
    </location>
</feature>